<protein>
    <submittedName>
        <fullName evidence="2">Uncharacterized protein</fullName>
    </submittedName>
</protein>
<evidence type="ECO:0000256" key="1">
    <source>
        <dbReference type="SAM" id="MobiDB-lite"/>
    </source>
</evidence>
<proteinExistence type="predicted"/>
<gene>
    <name evidence="2" type="ORF">AAFH96_04685</name>
</gene>
<reference evidence="2 3" key="1">
    <citation type="submission" date="2024-04" db="EMBL/GenBank/DDBJ databases">
        <title>Polymorphospora sp. isolated from Baiyangdian Lake in Xiong'an New Area.</title>
        <authorList>
            <person name="Zhang X."/>
            <person name="Liu J."/>
        </authorList>
    </citation>
    <scope>NUCLEOTIDE SEQUENCE [LARGE SCALE GENOMIC DNA]</scope>
    <source>
        <strain evidence="2 3">2-325</strain>
    </source>
</reference>
<keyword evidence="3" id="KW-1185">Reference proteome</keyword>
<name>A0ABV5CKP5_9ACTN</name>
<dbReference type="EMBL" id="JBCGDC010000009">
    <property type="protein sequence ID" value="MFB6392396.1"/>
    <property type="molecule type" value="Genomic_DNA"/>
</dbReference>
<sequence>MARKESRWQLLAASFATGAAFGAAGTALARRLIMRDSIDSEDASDWAEGVNPGNDLDAKRPELARSIPAVDGGGTSATSPVNL</sequence>
<dbReference type="Proteomes" id="UP001582793">
    <property type="component" value="Unassembled WGS sequence"/>
</dbReference>
<feature type="region of interest" description="Disordered" evidence="1">
    <location>
        <begin position="43"/>
        <end position="83"/>
    </location>
</feature>
<dbReference type="InterPro" id="IPR006311">
    <property type="entry name" value="TAT_signal"/>
</dbReference>
<evidence type="ECO:0000313" key="2">
    <source>
        <dbReference type="EMBL" id="MFB6392396.1"/>
    </source>
</evidence>
<dbReference type="PROSITE" id="PS51318">
    <property type="entry name" value="TAT"/>
    <property type="match status" value="1"/>
</dbReference>
<evidence type="ECO:0000313" key="3">
    <source>
        <dbReference type="Proteomes" id="UP001582793"/>
    </source>
</evidence>
<organism evidence="2 3">
    <name type="scientific">Polymorphospora lycopeni</name>
    <dbReference type="NCBI Taxonomy" id="3140240"/>
    <lineage>
        <taxon>Bacteria</taxon>
        <taxon>Bacillati</taxon>
        <taxon>Actinomycetota</taxon>
        <taxon>Actinomycetes</taxon>
        <taxon>Micromonosporales</taxon>
        <taxon>Micromonosporaceae</taxon>
        <taxon>Polymorphospora</taxon>
    </lineage>
</organism>
<dbReference type="RefSeq" id="WP_375733159.1">
    <property type="nucleotide sequence ID" value="NZ_JBCGDC010000009.1"/>
</dbReference>
<accession>A0ABV5CKP5</accession>
<comment type="caution">
    <text evidence="2">The sequence shown here is derived from an EMBL/GenBank/DDBJ whole genome shotgun (WGS) entry which is preliminary data.</text>
</comment>